<dbReference type="CDD" id="cd06579">
    <property type="entry name" value="TM_PBP1_transp_AraH_like"/>
    <property type="match status" value="1"/>
</dbReference>
<feature type="transmembrane region" description="Helical" evidence="9">
    <location>
        <begin position="288"/>
        <end position="310"/>
    </location>
</feature>
<evidence type="ECO:0000256" key="1">
    <source>
        <dbReference type="ARBA" id="ARBA00004651"/>
    </source>
</evidence>
<evidence type="ECO:0000256" key="7">
    <source>
        <dbReference type="ARBA" id="ARBA00023136"/>
    </source>
</evidence>
<comment type="subcellular location">
    <subcellularLocation>
        <location evidence="1">Cell membrane</location>
        <topology evidence="1">Multi-pass membrane protein</topology>
    </subcellularLocation>
</comment>
<dbReference type="RefSeq" id="WP_344994206.1">
    <property type="nucleotide sequence ID" value="NZ_BAABFR010000023.1"/>
</dbReference>
<keyword evidence="11" id="KW-1185">Reference proteome</keyword>
<name>A0ABP8JGW8_9ACTN</name>
<dbReference type="EMBL" id="BAABFR010000023">
    <property type="protein sequence ID" value="GAA4390595.1"/>
    <property type="molecule type" value="Genomic_DNA"/>
</dbReference>
<feature type="transmembrane region" description="Helical" evidence="9">
    <location>
        <begin position="216"/>
        <end position="236"/>
    </location>
</feature>
<proteinExistence type="predicted"/>
<keyword evidence="7 9" id="KW-0472">Membrane</keyword>
<keyword evidence="4" id="KW-0997">Cell inner membrane</keyword>
<keyword evidence="5 9" id="KW-0812">Transmembrane</keyword>
<evidence type="ECO:0000256" key="8">
    <source>
        <dbReference type="ARBA" id="ARBA00039381"/>
    </source>
</evidence>
<gene>
    <name evidence="10" type="ORF">GCM10023147_18670</name>
</gene>
<feature type="transmembrane region" description="Helical" evidence="9">
    <location>
        <begin position="42"/>
        <end position="62"/>
    </location>
</feature>
<protein>
    <recommendedName>
        <fullName evidence="8">Autoinducer 2 import system permease protein LsrD</fullName>
    </recommendedName>
</protein>
<evidence type="ECO:0000256" key="3">
    <source>
        <dbReference type="ARBA" id="ARBA00022475"/>
    </source>
</evidence>
<feature type="transmembrane region" description="Helical" evidence="9">
    <location>
        <begin position="123"/>
        <end position="141"/>
    </location>
</feature>
<comment type="caution">
    <text evidence="10">The sequence shown here is derived from an EMBL/GenBank/DDBJ whole genome shotgun (WGS) entry which is preliminary data.</text>
</comment>
<evidence type="ECO:0000313" key="10">
    <source>
        <dbReference type="EMBL" id="GAA4390595.1"/>
    </source>
</evidence>
<evidence type="ECO:0000256" key="2">
    <source>
        <dbReference type="ARBA" id="ARBA00022448"/>
    </source>
</evidence>
<keyword evidence="6 9" id="KW-1133">Transmembrane helix</keyword>
<accession>A0ABP8JGW8</accession>
<sequence>MIVITRMFRDRRIALIALIVVTFIVMSRISPYFLRVSNLLTLVQYSAVIGILGLGQTLVILGGGGGIDLSIGSTMSVCSVTFGLLTVHGGANPWVAAGIALLVGAALGLVNALFITLLRLPPLIVTLATLYLYASAANVLSNGTDINGFDGDGFSVIGQSSIAGIPVQVLLVLLPLFVVGSYVMRRTVFGRHVYTTGSNAAAATLAGVNVRRIRTILYVVSGVMAAVGAIVTASWLSNAQPTSGTGLELQSITVAVLGGTAITGGVGKLSGTFLALLLVAILDSGLQLAGVGSTYQIGLLGLVLIVSMLVRTRSVVRESAV</sequence>
<dbReference type="Pfam" id="PF02653">
    <property type="entry name" value="BPD_transp_2"/>
    <property type="match status" value="1"/>
</dbReference>
<dbReference type="PANTHER" id="PTHR32196">
    <property type="entry name" value="ABC TRANSPORTER PERMEASE PROTEIN YPHD-RELATED-RELATED"/>
    <property type="match status" value="1"/>
</dbReference>
<feature type="transmembrane region" description="Helical" evidence="9">
    <location>
        <begin position="69"/>
        <end position="88"/>
    </location>
</feature>
<feature type="transmembrane region" description="Helical" evidence="9">
    <location>
        <begin position="94"/>
        <end position="116"/>
    </location>
</feature>
<evidence type="ECO:0000256" key="4">
    <source>
        <dbReference type="ARBA" id="ARBA00022519"/>
    </source>
</evidence>
<feature type="transmembrane region" description="Helical" evidence="9">
    <location>
        <begin position="161"/>
        <end position="184"/>
    </location>
</feature>
<keyword evidence="2" id="KW-0813">Transport</keyword>
<dbReference type="PANTHER" id="PTHR32196:SF71">
    <property type="entry name" value="AUTOINDUCER 2 IMPORT SYSTEM PERMEASE PROTEIN LSRD"/>
    <property type="match status" value="1"/>
</dbReference>
<dbReference type="Proteomes" id="UP001500635">
    <property type="component" value="Unassembled WGS sequence"/>
</dbReference>
<evidence type="ECO:0000256" key="6">
    <source>
        <dbReference type="ARBA" id="ARBA00022989"/>
    </source>
</evidence>
<reference evidence="11" key="1">
    <citation type="journal article" date="2019" name="Int. J. Syst. Evol. Microbiol.">
        <title>The Global Catalogue of Microorganisms (GCM) 10K type strain sequencing project: providing services to taxonomists for standard genome sequencing and annotation.</title>
        <authorList>
            <consortium name="The Broad Institute Genomics Platform"/>
            <consortium name="The Broad Institute Genome Sequencing Center for Infectious Disease"/>
            <person name="Wu L."/>
            <person name="Ma J."/>
        </authorList>
    </citation>
    <scope>NUCLEOTIDE SEQUENCE [LARGE SCALE GENOMIC DNA]</scope>
    <source>
        <strain evidence="11">JCM 17688</strain>
    </source>
</reference>
<evidence type="ECO:0000313" key="11">
    <source>
        <dbReference type="Proteomes" id="UP001500635"/>
    </source>
</evidence>
<keyword evidence="3" id="KW-1003">Cell membrane</keyword>
<feature type="transmembrane region" description="Helical" evidence="9">
    <location>
        <begin position="256"/>
        <end position="281"/>
    </location>
</feature>
<feature type="transmembrane region" description="Helical" evidence="9">
    <location>
        <begin position="12"/>
        <end position="30"/>
    </location>
</feature>
<evidence type="ECO:0000256" key="9">
    <source>
        <dbReference type="SAM" id="Phobius"/>
    </source>
</evidence>
<organism evidence="10 11">
    <name type="scientific">Tsukamurella soli</name>
    <dbReference type="NCBI Taxonomy" id="644556"/>
    <lineage>
        <taxon>Bacteria</taxon>
        <taxon>Bacillati</taxon>
        <taxon>Actinomycetota</taxon>
        <taxon>Actinomycetes</taxon>
        <taxon>Mycobacteriales</taxon>
        <taxon>Tsukamurellaceae</taxon>
        <taxon>Tsukamurella</taxon>
    </lineage>
</organism>
<evidence type="ECO:0000256" key="5">
    <source>
        <dbReference type="ARBA" id="ARBA00022692"/>
    </source>
</evidence>
<dbReference type="InterPro" id="IPR001851">
    <property type="entry name" value="ABC_transp_permease"/>
</dbReference>